<dbReference type="AlphaFoldDB" id="A0AAF0UHU5"/>
<dbReference type="EMBL" id="CP133620">
    <property type="protein sequence ID" value="WMV46615.1"/>
    <property type="molecule type" value="Genomic_DNA"/>
</dbReference>
<name>A0AAF0UHU5_SOLVR</name>
<dbReference type="CDD" id="cd09272">
    <property type="entry name" value="RNase_HI_RT_Ty1"/>
    <property type="match status" value="1"/>
</dbReference>
<keyword evidence="2" id="KW-1185">Reference proteome</keyword>
<accession>A0AAF0UHU5</accession>
<dbReference type="Proteomes" id="UP001234989">
    <property type="component" value="Chromosome 9"/>
</dbReference>
<evidence type="ECO:0000313" key="2">
    <source>
        <dbReference type="Proteomes" id="UP001234989"/>
    </source>
</evidence>
<protein>
    <submittedName>
        <fullName evidence="1">Uncharacterized protein</fullName>
    </submittedName>
</protein>
<reference evidence="1" key="1">
    <citation type="submission" date="2023-08" db="EMBL/GenBank/DDBJ databases">
        <title>A de novo genome assembly of Solanum verrucosum Schlechtendal, a Mexican diploid species geographically isolated from the other diploid A-genome species in potato relatives.</title>
        <authorList>
            <person name="Hosaka K."/>
        </authorList>
    </citation>
    <scope>NUCLEOTIDE SEQUENCE</scope>
    <source>
        <tissue evidence="1">Young leaves</tissue>
    </source>
</reference>
<evidence type="ECO:0000313" key="1">
    <source>
        <dbReference type="EMBL" id="WMV46615.1"/>
    </source>
</evidence>
<organism evidence="1 2">
    <name type="scientific">Solanum verrucosum</name>
    <dbReference type="NCBI Taxonomy" id="315347"/>
    <lineage>
        <taxon>Eukaryota</taxon>
        <taxon>Viridiplantae</taxon>
        <taxon>Streptophyta</taxon>
        <taxon>Embryophyta</taxon>
        <taxon>Tracheophyta</taxon>
        <taxon>Spermatophyta</taxon>
        <taxon>Magnoliopsida</taxon>
        <taxon>eudicotyledons</taxon>
        <taxon>Gunneridae</taxon>
        <taxon>Pentapetalae</taxon>
        <taxon>asterids</taxon>
        <taxon>lamiids</taxon>
        <taxon>Solanales</taxon>
        <taxon>Solanaceae</taxon>
        <taxon>Solanoideae</taxon>
        <taxon>Solaneae</taxon>
        <taxon>Solanum</taxon>
    </lineage>
</organism>
<proteinExistence type="predicted"/>
<gene>
    <name evidence="1" type="ORF">MTR67_040000</name>
</gene>
<sequence>MSRRCLHHHHALWNEVDRKEKKKEYRIVACVVDETTWVKNLLKELHVHIPTPPTMFCDRLRVTYLCENNNLHNRMKHIVVDFHYVRQQVSNKHLIFEHITSLGKLADTLTKPLPKSPFLLHFSNLGVVAHHLS</sequence>